<accession>M8B730</accession>
<reference evidence="1" key="1">
    <citation type="submission" date="2015-06" db="UniProtKB">
        <authorList>
            <consortium name="EnsemblPlants"/>
        </authorList>
    </citation>
    <scope>IDENTIFICATION</scope>
</reference>
<proteinExistence type="predicted"/>
<dbReference type="AlphaFoldDB" id="M8B730"/>
<name>M8B730_AEGTA</name>
<evidence type="ECO:0000313" key="1">
    <source>
        <dbReference type="EnsemblPlants" id="EMT09756"/>
    </source>
</evidence>
<sequence>MTLELFLVKVGVVWGSGAGGQPLLVPAGMVHGKMNHAQQGQQPGPMMYLMAQDNGMFQVRRDGRGAAGTTSSRWGGYREPRSSDGRSAMTQADMMNHMGDRAIMENSRARKCGAPEDRSCERSIEHRHYRMIKNLLKIMEWFKENVNAKKGGDLLPHCDIYF</sequence>
<organism evidence="1">
    <name type="scientific">Aegilops tauschii</name>
    <name type="common">Tausch's goatgrass</name>
    <name type="synonym">Aegilops squarrosa</name>
    <dbReference type="NCBI Taxonomy" id="37682"/>
    <lineage>
        <taxon>Eukaryota</taxon>
        <taxon>Viridiplantae</taxon>
        <taxon>Streptophyta</taxon>
        <taxon>Embryophyta</taxon>
        <taxon>Tracheophyta</taxon>
        <taxon>Spermatophyta</taxon>
        <taxon>Magnoliopsida</taxon>
        <taxon>Liliopsida</taxon>
        <taxon>Poales</taxon>
        <taxon>Poaceae</taxon>
        <taxon>BOP clade</taxon>
        <taxon>Pooideae</taxon>
        <taxon>Triticodae</taxon>
        <taxon>Triticeae</taxon>
        <taxon>Triticinae</taxon>
        <taxon>Aegilops</taxon>
    </lineage>
</organism>
<dbReference type="EnsemblPlants" id="EMT09756">
    <property type="protein sequence ID" value="EMT09756"/>
    <property type="gene ID" value="F775_11004"/>
</dbReference>
<protein>
    <submittedName>
        <fullName evidence="1">Uncharacterized protein</fullName>
    </submittedName>
</protein>